<feature type="domain" description="4Fe-4S ferredoxin-type" evidence="5">
    <location>
        <begin position="162"/>
        <end position="192"/>
    </location>
</feature>
<proteinExistence type="predicted"/>
<sequence length="226" mass="25591">MKTNQNPRNSCSIPEASVYQYAFELFDEVGVVRFPDREDCLLILGLEQTPETDMDDFSIEFLPEEQNRRGDPPVRFHLDGFAKVVQPKLEKLSRYILRLGYQSELLSRYGYPNSSIPLKQLAVKAGLGRQGKHTVLLHPKYGPWLRLTALKTNAPIQSTGPEEYLKEENPLCENCSACLQACPVEGLLTPYRLENPNLCLASFNDAKYLDVRDGKVTAFCMKCLEA</sequence>
<evidence type="ECO:0000259" key="5">
    <source>
        <dbReference type="PROSITE" id="PS51379"/>
    </source>
</evidence>
<organism evidence="6 7">
    <name type="scientific">Tectimicrobiota bacterium</name>
    <dbReference type="NCBI Taxonomy" id="2528274"/>
    <lineage>
        <taxon>Bacteria</taxon>
        <taxon>Pseudomonadati</taxon>
        <taxon>Nitrospinota/Tectimicrobiota group</taxon>
        <taxon>Candidatus Tectimicrobiota</taxon>
    </lineage>
</organism>
<dbReference type="PANTHER" id="PTHR30002">
    <property type="entry name" value="EPOXYQUEUOSINE REDUCTASE"/>
    <property type="match status" value="1"/>
</dbReference>
<keyword evidence="4" id="KW-0411">Iron-sulfur</keyword>
<keyword evidence="2" id="KW-0479">Metal-binding</keyword>
<accession>A0A933LQI6</accession>
<keyword evidence="1" id="KW-0004">4Fe-4S</keyword>
<dbReference type="PROSITE" id="PS00198">
    <property type="entry name" value="4FE4S_FER_1"/>
    <property type="match status" value="1"/>
</dbReference>
<dbReference type="InterPro" id="IPR017900">
    <property type="entry name" value="4Fe4S_Fe_S_CS"/>
</dbReference>
<dbReference type="GO" id="GO:0008616">
    <property type="term" value="P:tRNA queuosine(34) biosynthetic process"/>
    <property type="evidence" value="ECO:0007669"/>
    <property type="project" value="InterPro"/>
</dbReference>
<dbReference type="InterPro" id="IPR017896">
    <property type="entry name" value="4Fe4S_Fe-S-bd"/>
</dbReference>
<dbReference type="Proteomes" id="UP000772181">
    <property type="component" value="Unassembled WGS sequence"/>
</dbReference>
<gene>
    <name evidence="6" type="ORF">HY730_07435</name>
</gene>
<dbReference type="EMBL" id="JACQWF010000330">
    <property type="protein sequence ID" value="MBI4596190.1"/>
    <property type="molecule type" value="Genomic_DNA"/>
</dbReference>
<dbReference type="AlphaFoldDB" id="A0A933LQI6"/>
<protein>
    <recommendedName>
        <fullName evidence="5">4Fe-4S ferredoxin-type domain-containing protein</fullName>
    </recommendedName>
</protein>
<evidence type="ECO:0000256" key="1">
    <source>
        <dbReference type="ARBA" id="ARBA00022485"/>
    </source>
</evidence>
<dbReference type="GO" id="GO:0051539">
    <property type="term" value="F:4 iron, 4 sulfur cluster binding"/>
    <property type="evidence" value="ECO:0007669"/>
    <property type="project" value="UniProtKB-KW"/>
</dbReference>
<keyword evidence="3" id="KW-0408">Iron</keyword>
<dbReference type="InterPro" id="IPR004453">
    <property type="entry name" value="QueG"/>
</dbReference>
<dbReference type="GO" id="GO:0052693">
    <property type="term" value="F:epoxyqueuosine reductase activity"/>
    <property type="evidence" value="ECO:0007669"/>
    <property type="project" value="TreeGrafter"/>
</dbReference>
<name>A0A933LQI6_UNCTE</name>
<evidence type="ECO:0000256" key="2">
    <source>
        <dbReference type="ARBA" id="ARBA00022723"/>
    </source>
</evidence>
<evidence type="ECO:0000313" key="6">
    <source>
        <dbReference type="EMBL" id="MBI4596190.1"/>
    </source>
</evidence>
<reference evidence="6" key="1">
    <citation type="submission" date="2020-07" db="EMBL/GenBank/DDBJ databases">
        <title>Huge and variable diversity of episymbiotic CPR bacteria and DPANN archaea in groundwater ecosystems.</title>
        <authorList>
            <person name="He C.Y."/>
            <person name="Keren R."/>
            <person name="Whittaker M."/>
            <person name="Farag I.F."/>
            <person name="Doudna J."/>
            <person name="Cate J.H.D."/>
            <person name="Banfield J.F."/>
        </authorList>
    </citation>
    <scope>NUCLEOTIDE SEQUENCE</scope>
    <source>
        <strain evidence="6">NC_groundwater_1482_Ag_S-0.65um_47_24</strain>
    </source>
</reference>
<dbReference type="GO" id="GO:0046872">
    <property type="term" value="F:metal ion binding"/>
    <property type="evidence" value="ECO:0007669"/>
    <property type="project" value="UniProtKB-KW"/>
</dbReference>
<comment type="caution">
    <text evidence="6">The sequence shown here is derived from an EMBL/GenBank/DDBJ whole genome shotgun (WGS) entry which is preliminary data.</text>
</comment>
<dbReference type="PROSITE" id="PS51379">
    <property type="entry name" value="4FE4S_FER_2"/>
    <property type="match status" value="1"/>
</dbReference>
<evidence type="ECO:0000313" key="7">
    <source>
        <dbReference type="Proteomes" id="UP000772181"/>
    </source>
</evidence>
<dbReference type="PANTHER" id="PTHR30002:SF4">
    <property type="entry name" value="EPOXYQUEUOSINE REDUCTASE"/>
    <property type="match status" value="1"/>
</dbReference>
<evidence type="ECO:0000256" key="3">
    <source>
        <dbReference type="ARBA" id="ARBA00023004"/>
    </source>
</evidence>
<evidence type="ECO:0000256" key="4">
    <source>
        <dbReference type="ARBA" id="ARBA00023014"/>
    </source>
</evidence>